<dbReference type="Proteomes" id="UP000000226">
    <property type="component" value="Chromosome 2"/>
</dbReference>
<dbReference type="Pfam" id="PF01764">
    <property type="entry name" value="Lipase_3"/>
    <property type="match status" value="1"/>
</dbReference>
<evidence type="ECO:0000256" key="2">
    <source>
        <dbReference type="SAM" id="MobiDB-lite"/>
    </source>
</evidence>
<dbReference type="CDD" id="cd00519">
    <property type="entry name" value="Lipase_3"/>
    <property type="match status" value="1"/>
</dbReference>
<proteinExistence type="predicted"/>
<dbReference type="GO" id="GO:0016787">
    <property type="term" value="F:hydrolase activity"/>
    <property type="evidence" value="ECO:0007669"/>
    <property type="project" value="UniProtKB-KW"/>
</dbReference>
<dbReference type="EMBL" id="CM002289">
    <property type="protein sequence ID" value="ESW30234.1"/>
    <property type="molecule type" value="Genomic_DNA"/>
</dbReference>
<dbReference type="PANTHER" id="PTHR46023:SF6">
    <property type="entry name" value="LIPASE CLASS 3 FAMILY PROTEIN"/>
    <property type="match status" value="1"/>
</dbReference>
<protein>
    <recommendedName>
        <fullName evidence="3">Fungal lipase-type domain-containing protein</fullName>
    </recommendedName>
</protein>
<dbReference type="InterPro" id="IPR029058">
    <property type="entry name" value="AB_hydrolase_fold"/>
</dbReference>
<name>V7CJE4_PHAVU</name>
<dbReference type="OMA" id="WHRRENI"/>
<dbReference type="SUPFAM" id="SSF53474">
    <property type="entry name" value="alpha/beta-Hydrolases"/>
    <property type="match status" value="1"/>
</dbReference>
<dbReference type="InterPro" id="IPR002921">
    <property type="entry name" value="Fungal_lipase-type"/>
</dbReference>
<dbReference type="Gene3D" id="3.40.50.1820">
    <property type="entry name" value="alpha/beta hydrolase"/>
    <property type="match status" value="1"/>
</dbReference>
<feature type="domain" description="Fungal lipase-type" evidence="3">
    <location>
        <begin position="146"/>
        <end position="283"/>
    </location>
</feature>
<dbReference type="OrthoDB" id="438440at2759"/>
<sequence length="511" mass="57473">MSASNRNNGVRVERRELAAPKNLMEVIIMLADAIMLLCYTERRHMFNLPRAIAHAVLDKGKKTIGSECRERSDCVELKGSQILKELYELKRMLTCAKFFSCCKRSLTFLFAAGFEEEDILYRKRTARILKPAFTVIRDRESKSLLVFIRGTRSIKDTFTDALCAPVSFGHFIWSGHERHNIVSGYAHRGMIAAADWIRKRCIPVLLEAHHQYPHFKIKIVGHSLGGGTAALLTYKLREIQQFSSTTCVTFGPAACMTLELAEFGKSFITSIVNGSDIVPTLSASSVHDFISEGQTKDKNIVSAVGTHLSFAKAIAGHAVKSCTEVVKKHKHSLISSFQRDNIHTLSDNLVGASKLSETSFEPLLSEEQLLIESIDDDEYDSSSEGSDNDDSDDDNENEDQLLNQVGKLKLEKHVNIPNIQADGKNITEERVGPVTTSRRRHLYPPGKILHIVPSSENSNLDYNNVDDKHVLYKTPTQLYGKLRFSRGMILDHPTNKYLRKLQQLINQLEKK</sequence>
<evidence type="ECO:0000256" key="1">
    <source>
        <dbReference type="ARBA" id="ARBA00022801"/>
    </source>
</evidence>
<evidence type="ECO:0000259" key="3">
    <source>
        <dbReference type="Pfam" id="PF01764"/>
    </source>
</evidence>
<keyword evidence="1" id="KW-0378">Hydrolase</keyword>
<gene>
    <name evidence="4" type="ORF">PHAVU_002G135900g</name>
</gene>
<reference evidence="5" key="1">
    <citation type="journal article" date="2014" name="Nat. Genet.">
        <title>A reference genome for common bean and genome-wide analysis of dual domestications.</title>
        <authorList>
            <person name="Schmutz J."/>
            <person name="McClean P.E."/>
            <person name="Mamidi S."/>
            <person name="Wu G.A."/>
            <person name="Cannon S.B."/>
            <person name="Grimwood J."/>
            <person name="Jenkins J."/>
            <person name="Shu S."/>
            <person name="Song Q."/>
            <person name="Chavarro C."/>
            <person name="Torres-Torres M."/>
            <person name="Geffroy V."/>
            <person name="Moghaddam S.M."/>
            <person name="Gao D."/>
            <person name="Abernathy B."/>
            <person name="Barry K."/>
            <person name="Blair M."/>
            <person name="Brick M.A."/>
            <person name="Chovatia M."/>
            <person name="Gepts P."/>
            <person name="Goodstein D.M."/>
            <person name="Gonzales M."/>
            <person name="Hellsten U."/>
            <person name="Hyten D.L."/>
            <person name="Jia G."/>
            <person name="Kelly J.D."/>
            <person name="Kudrna D."/>
            <person name="Lee R."/>
            <person name="Richard M.M."/>
            <person name="Miklas P.N."/>
            <person name="Osorno J.M."/>
            <person name="Rodrigues J."/>
            <person name="Thareau V."/>
            <person name="Urrea C.A."/>
            <person name="Wang M."/>
            <person name="Yu Y."/>
            <person name="Zhang M."/>
            <person name="Wing R.A."/>
            <person name="Cregan P.B."/>
            <person name="Rokhsar D.S."/>
            <person name="Jackson S.A."/>
        </authorList>
    </citation>
    <scope>NUCLEOTIDE SEQUENCE [LARGE SCALE GENOMIC DNA]</scope>
    <source>
        <strain evidence="5">cv. G19833</strain>
    </source>
</reference>
<feature type="region of interest" description="Disordered" evidence="2">
    <location>
        <begin position="374"/>
        <end position="398"/>
    </location>
</feature>
<evidence type="ECO:0000313" key="4">
    <source>
        <dbReference type="EMBL" id="ESW30234.1"/>
    </source>
</evidence>
<evidence type="ECO:0000313" key="5">
    <source>
        <dbReference type="Proteomes" id="UP000000226"/>
    </source>
</evidence>
<dbReference type="SMR" id="V7CJE4"/>
<dbReference type="Gramene" id="ESW30234">
    <property type="protein sequence ID" value="ESW30234"/>
    <property type="gene ID" value="PHAVU_002G135900g"/>
</dbReference>
<dbReference type="eggNOG" id="KOG2088">
    <property type="taxonomic scope" value="Eukaryota"/>
</dbReference>
<dbReference type="PANTHER" id="PTHR46023">
    <property type="entry name" value="LIPASE CLASS 3 PROTEIN-LIKE"/>
    <property type="match status" value="1"/>
</dbReference>
<organism evidence="4 5">
    <name type="scientific">Phaseolus vulgaris</name>
    <name type="common">Kidney bean</name>
    <name type="synonym">French bean</name>
    <dbReference type="NCBI Taxonomy" id="3885"/>
    <lineage>
        <taxon>Eukaryota</taxon>
        <taxon>Viridiplantae</taxon>
        <taxon>Streptophyta</taxon>
        <taxon>Embryophyta</taxon>
        <taxon>Tracheophyta</taxon>
        <taxon>Spermatophyta</taxon>
        <taxon>Magnoliopsida</taxon>
        <taxon>eudicotyledons</taxon>
        <taxon>Gunneridae</taxon>
        <taxon>Pentapetalae</taxon>
        <taxon>rosids</taxon>
        <taxon>fabids</taxon>
        <taxon>Fabales</taxon>
        <taxon>Fabaceae</taxon>
        <taxon>Papilionoideae</taxon>
        <taxon>50 kb inversion clade</taxon>
        <taxon>NPAAA clade</taxon>
        <taxon>indigoferoid/millettioid clade</taxon>
        <taxon>Phaseoleae</taxon>
        <taxon>Phaseolus</taxon>
    </lineage>
</organism>
<dbReference type="AlphaFoldDB" id="V7CJE4"/>
<accession>V7CJE4</accession>
<dbReference type="GO" id="GO:0006629">
    <property type="term" value="P:lipid metabolic process"/>
    <property type="evidence" value="ECO:0007669"/>
    <property type="project" value="InterPro"/>
</dbReference>
<keyword evidence="5" id="KW-1185">Reference proteome</keyword>